<dbReference type="RefSeq" id="XP_003036936.1">
    <property type="nucleotide sequence ID" value="XM_003036890.1"/>
</dbReference>
<dbReference type="eggNOG" id="ENOG502S4I8">
    <property type="taxonomic scope" value="Eukaryota"/>
</dbReference>
<dbReference type="EMBL" id="GL377302">
    <property type="protein sequence ID" value="EFJ02034.1"/>
    <property type="molecule type" value="Genomic_DNA"/>
</dbReference>
<keyword evidence="3" id="KW-1185">Reference proteome</keyword>
<dbReference type="OrthoDB" id="19657at2759"/>
<feature type="compositionally biased region" description="Basic and acidic residues" evidence="1">
    <location>
        <begin position="72"/>
        <end position="82"/>
    </location>
</feature>
<dbReference type="Proteomes" id="UP000007431">
    <property type="component" value="Unassembled WGS sequence"/>
</dbReference>
<evidence type="ECO:0000313" key="3">
    <source>
        <dbReference type="Proteomes" id="UP000007431"/>
    </source>
</evidence>
<feature type="compositionally biased region" description="Polar residues" evidence="1">
    <location>
        <begin position="111"/>
        <end position="120"/>
    </location>
</feature>
<evidence type="ECO:0000256" key="1">
    <source>
        <dbReference type="SAM" id="MobiDB-lite"/>
    </source>
</evidence>
<protein>
    <submittedName>
        <fullName evidence="2">Expressed protein</fullName>
    </submittedName>
</protein>
<gene>
    <name evidence="2" type="ORF">SCHCODRAFT_80538</name>
</gene>
<organism evidence="3">
    <name type="scientific">Schizophyllum commune (strain H4-8 / FGSC 9210)</name>
    <name type="common">Split gill fungus</name>
    <dbReference type="NCBI Taxonomy" id="578458"/>
    <lineage>
        <taxon>Eukaryota</taxon>
        <taxon>Fungi</taxon>
        <taxon>Dikarya</taxon>
        <taxon>Basidiomycota</taxon>
        <taxon>Agaricomycotina</taxon>
        <taxon>Agaricomycetes</taxon>
        <taxon>Agaricomycetidae</taxon>
        <taxon>Agaricales</taxon>
        <taxon>Schizophyllaceae</taxon>
        <taxon>Schizophyllum</taxon>
    </lineage>
</organism>
<dbReference type="STRING" id="578458.D8PLJ0"/>
<evidence type="ECO:0000313" key="2">
    <source>
        <dbReference type="EMBL" id="EFJ02034.1"/>
    </source>
</evidence>
<dbReference type="KEGG" id="scm:SCHCO_01185454"/>
<dbReference type="GeneID" id="9588797"/>
<sequence length="176" mass="19408">MRAGLERLAAFVGDRSIADRDPRSPMSFSTVGPEVLKSQTEMLAHYSQGEDGVFSPLGPDGRPLRRVSERKREHWFHSEKDGLSYAGNVVPLPAQSGGKNQPQQQRHRRSNSVTDTTNRLPHSEPISTEAVKDGRLRRTNHTSAGFNANTVEKHVIKGSMAKVVAQSTAQSGRLRL</sequence>
<dbReference type="AlphaFoldDB" id="D8PLJ0"/>
<accession>D8PLJ0</accession>
<reference evidence="2 3" key="1">
    <citation type="journal article" date="2010" name="Nat. Biotechnol.">
        <title>Genome sequence of the model mushroom Schizophyllum commune.</title>
        <authorList>
            <person name="Ohm R.A."/>
            <person name="de Jong J.F."/>
            <person name="Lugones L.G."/>
            <person name="Aerts A."/>
            <person name="Kothe E."/>
            <person name="Stajich J.E."/>
            <person name="de Vries R.P."/>
            <person name="Record E."/>
            <person name="Levasseur A."/>
            <person name="Baker S.E."/>
            <person name="Bartholomew K.A."/>
            <person name="Coutinho P.M."/>
            <person name="Erdmann S."/>
            <person name="Fowler T.J."/>
            <person name="Gathman A.C."/>
            <person name="Lombard V."/>
            <person name="Henrissat B."/>
            <person name="Knabe N."/>
            <person name="Kuees U."/>
            <person name="Lilly W.W."/>
            <person name="Lindquist E."/>
            <person name="Lucas S."/>
            <person name="Magnuson J.K."/>
            <person name="Piumi F."/>
            <person name="Raudaskoski M."/>
            <person name="Salamov A."/>
            <person name="Schmutz J."/>
            <person name="Schwarze F.W.M.R."/>
            <person name="vanKuyk P.A."/>
            <person name="Horton J.S."/>
            <person name="Grigoriev I.V."/>
            <person name="Woesten H.A.B."/>
        </authorList>
    </citation>
    <scope>NUCLEOTIDE SEQUENCE [LARGE SCALE GENOMIC DNA]</scope>
    <source>
        <strain evidence="3">H4-8 / FGSC 9210</strain>
    </source>
</reference>
<name>D8PLJ0_SCHCM</name>
<dbReference type="HOGENOM" id="CLU_1695773_0_0_1"/>
<proteinExistence type="predicted"/>
<dbReference type="VEuPathDB" id="FungiDB:SCHCODRAFT_01185454"/>
<feature type="region of interest" description="Disordered" evidence="1">
    <location>
        <begin position="72"/>
        <end position="141"/>
    </location>
</feature>
<dbReference type="InParanoid" id="D8PLJ0"/>